<accession>A0A9X2Z9L3</accession>
<evidence type="ECO:0000313" key="2">
    <source>
        <dbReference type="Proteomes" id="UP001151079"/>
    </source>
</evidence>
<reference evidence="1" key="1">
    <citation type="submission" date="2022-10" db="EMBL/GenBank/DDBJ databases">
        <title>Two novel species of Flavobacterium.</title>
        <authorList>
            <person name="Liu Q."/>
            <person name="Xin Y.-H."/>
        </authorList>
    </citation>
    <scope>NUCLEOTIDE SEQUENCE</scope>
    <source>
        <strain evidence="1">LS1R49</strain>
    </source>
</reference>
<keyword evidence="2" id="KW-1185">Reference proteome</keyword>
<comment type="caution">
    <text evidence="1">The sequence shown here is derived from an EMBL/GenBank/DDBJ whole genome shotgun (WGS) entry which is preliminary data.</text>
</comment>
<dbReference type="Proteomes" id="UP001151079">
    <property type="component" value="Unassembled WGS sequence"/>
</dbReference>
<evidence type="ECO:0000313" key="1">
    <source>
        <dbReference type="EMBL" id="MCV9926619.1"/>
    </source>
</evidence>
<name>A0A9X2Z9L3_9FLAO</name>
<dbReference type="EMBL" id="JAOZEW010000002">
    <property type="protein sequence ID" value="MCV9926619.1"/>
    <property type="molecule type" value="Genomic_DNA"/>
</dbReference>
<protein>
    <submittedName>
        <fullName evidence="1">Uncharacterized protein</fullName>
    </submittedName>
</protein>
<dbReference type="AlphaFoldDB" id="A0A9X2Z9L3"/>
<sequence length="114" mass="13498">MVKTVVEINIILNTNSLILINNKNKARFYYDLITQRMSFDDSNENKIQNYSATISINFEVFNLTHVGQTINRNDGSMIAYLRDKDIQELAEKTFYEDEQMHIYDFMNLKFTIKL</sequence>
<organism evidence="1 2">
    <name type="scientific">Flavobacterium shii</name>
    <dbReference type="NCBI Taxonomy" id="2987687"/>
    <lineage>
        <taxon>Bacteria</taxon>
        <taxon>Pseudomonadati</taxon>
        <taxon>Bacteroidota</taxon>
        <taxon>Flavobacteriia</taxon>
        <taxon>Flavobacteriales</taxon>
        <taxon>Flavobacteriaceae</taxon>
        <taxon>Flavobacterium</taxon>
    </lineage>
</organism>
<gene>
    <name evidence="1" type="ORF">OIU83_03110</name>
</gene>
<proteinExistence type="predicted"/>
<dbReference type="RefSeq" id="WP_264204808.1">
    <property type="nucleotide sequence ID" value="NZ_JAOZEW010000002.1"/>
</dbReference>